<evidence type="ECO:0000256" key="7">
    <source>
        <dbReference type="ARBA" id="ARBA00022989"/>
    </source>
</evidence>
<evidence type="ECO:0000256" key="14">
    <source>
        <dbReference type="SAM" id="Phobius"/>
    </source>
</evidence>
<keyword evidence="9" id="KW-0406">Ion transport</keyword>
<comment type="catalytic activity">
    <reaction evidence="12">
        <text>L-proline(in) + Na(+)(in) = L-proline(out) + Na(+)(out)</text>
        <dbReference type="Rhea" id="RHEA:28967"/>
        <dbReference type="ChEBI" id="CHEBI:29101"/>
        <dbReference type="ChEBI" id="CHEBI:60039"/>
    </reaction>
</comment>
<feature type="transmembrane region" description="Helical" evidence="14">
    <location>
        <begin position="422"/>
        <end position="442"/>
    </location>
</feature>
<feature type="transmembrane region" description="Helical" evidence="14">
    <location>
        <begin position="188"/>
        <end position="209"/>
    </location>
</feature>
<gene>
    <name evidence="15" type="ORF">JIN87_00185</name>
</gene>
<evidence type="ECO:0000256" key="6">
    <source>
        <dbReference type="ARBA" id="ARBA00022847"/>
    </source>
</evidence>
<keyword evidence="3" id="KW-0813">Transport</keyword>
<dbReference type="RefSeq" id="WP_200353474.1">
    <property type="nucleotide sequence ID" value="NZ_JAENIL010000001.1"/>
</dbReference>
<accession>A0A934VMJ8</accession>
<evidence type="ECO:0000313" key="15">
    <source>
        <dbReference type="EMBL" id="MBK1875257.1"/>
    </source>
</evidence>
<feature type="transmembrane region" description="Helical" evidence="14">
    <location>
        <begin position="339"/>
        <end position="359"/>
    </location>
</feature>
<dbReference type="GO" id="GO:0006814">
    <property type="term" value="P:sodium ion transport"/>
    <property type="evidence" value="ECO:0007669"/>
    <property type="project" value="UniProtKB-KW"/>
</dbReference>
<dbReference type="PROSITE" id="PS50283">
    <property type="entry name" value="NA_SOLUT_SYMP_3"/>
    <property type="match status" value="1"/>
</dbReference>
<keyword evidence="5 14" id="KW-0812">Transmembrane</keyword>
<feature type="transmembrane region" description="Helical" evidence="14">
    <location>
        <begin position="49"/>
        <end position="69"/>
    </location>
</feature>
<reference evidence="15" key="1">
    <citation type="submission" date="2021-01" db="EMBL/GenBank/DDBJ databases">
        <title>Modified the classification status of verrucomicrobia.</title>
        <authorList>
            <person name="Feng X."/>
        </authorList>
    </citation>
    <scope>NUCLEOTIDE SEQUENCE</scope>
    <source>
        <strain evidence="15">KCTC 13126</strain>
    </source>
</reference>
<dbReference type="AlphaFoldDB" id="A0A934VMJ8"/>
<feature type="transmembrane region" description="Helical" evidence="14">
    <location>
        <begin position="449"/>
        <end position="472"/>
    </location>
</feature>
<evidence type="ECO:0000256" key="8">
    <source>
        <dbReference type="ARBA" id="ARBA00023053"/>
    </source>
</evidence>
<proteinExistence type="inferred from homology"/>
<feature type="transmembrane region" description="Helical" evidence="14">
    <location>
        <begin position="84"/>
        <end position="105"/>
    </location>
</feature>
<dbReference type="GO" id="GO:0005886">
    <property type="term" value="C:plasma membrane"/>
    <property type="evidence" value="ECO:0007669"/>
    <property type="project" value="UniProtKB-SubCell"/>
</dbReference>
<dbReference type="InterPro" id="IPR038377">
    <property type="entry name" value="Na/Glc_symporter_sf"/>
</dbReference>
<evidence type="ECO:0000256" key="10">
    <source>
        <dbReference type="ARBA" id="ARBA00023136"/>
    </source>
</evidence>
<dbReference type="Pfam" id="PF00474">
    <property type="entry name" value="SSF"/>
    <property type="match status" value="1"/>
</dbReference>
<evidence type="ECO:0000313" key="16">
    <source>
        <dbReference type="Proteomes" id="UP000617628"/>
    </source>
</evidence>
<keyword evidence="4" id="KW-1003">Cell membrane</keyword>
<organism evidence="15 16">
    <name type="scientific">Pelagicoccus mobilis</name>
    <dbReference type="NCBI Taxonomy" id="415221"/>
    <lineage>
        <taxon>Bacteria</taxon>
        <taxon>Pseudomonadati</taxon>
        <taxon>Verrucomicrobiota</taxon>
        <taxon>Opitutia</taxon>
        <taxon>Puniceicoccales</taxon>
        <taxon>Pelagicoccaceae</taxon>
        <taxon>Pelagicoccus</taxon>
    </lineage>
</organism>
<dbReference type="InterPro" id="IPR050277">
    <property type="entry name" value="Sodium:Solute_Symporter"/>
</dbReference>
<feature type="transmembrane region" description="Helical" evidence="14">
    <location>
        <begin position="536"/>
        <end position="553"/>
    </location>
</feature>
<keyword evidence="8" id="KW-0915">Sodium</keyword>
<evidence type="ECO:0000256" key="12">
    <source>
        <dbReference type="ARBA" id="ARBA00033708"/>
    </source>
</evidence>
<evidence type="ECO:0000256" key="2">
    <source>
        <dbReference type="ARBA" id="ARBA00006434"/>
    </source>
</evidence>
<keyword evidence="16" id="KW-1185">Reference proteome</keyword>
<sequence length="601" mass="65840">MTNLSESISSNATEFIVIGVYFVFLIVVGVVFGRLVRNSEDYFKAGGQASWWLVGLSMFMSGISTYTFVGNASGIFKSGWSPLAIYAANVAGFVLCGLFVAAWYRQMRVVTVAEAIRARFGKKSEIVLATLMVVNGLVWTGAVLYGLSVFFTLLLPGVSQTFVIIAVGIVVIGYCTIGGNWAVMANDFVQGMIMVSVTVLITVLCFNYAGGVGEFFSAIAANEGADELSFVTPLAEGESFWKAPYGLSWLVVTFLVQFFNMISLFQGVRYFSAKDGKEAAKASWLAAGLMIVGCLVFFIPPIFSRLFLFEEVMAMHPDPAKAPEYSFAVACQHLLPKGAFSLMIVSMLAAAISSLDTGLNRNSALIVRDLLPALLRTLRLKAIPAGKEVFAGKVATVGLGCLIMAVALFYSEMRGVTLFDLMLSIGNMLMLPQFIPLVLFLVVRKVPAWAALASMVAGFLPSFLDLVLDLGWSYQEKSLAIVISSTSVFLLSTLFYRMVSQEERERVERFYKNLERPIDYETEVGHNSDWFQLKQIGMFSMVLGMMILLLLFLDNPIGGRIGILSVGGFIVGIGFVMLSLAKRHKRQHLECKEELVETVSK</sequence>
<evidence type="ECO:0008006" key="17">
    <source>
        <dbReference type="Google" id="ProtNLM"/>
    </source>
</evidence>
<dbReference type="Gene3D" id="1.20.1730.10">
    <property type="entry name" value="Sodium/glucose cotransporter"/>
    <property type="match status" value="1"/>
</dbReference>
<dbReference type="GO" id="GO:0015293">
    <property type="term" value="F:symporter activity"/>
    <property type="evidence" value="ECO:0007669"/>
    <property type="project" value="UniProtKB-KW"/>
</dbReference>
<comment type="subcellular location">
    <subcellularLocation>
        <location evidence="1">Cell membrane</location>
        <topology evidence="1">Multi-pass membrane protein</topology>
    </subcellularLocation>
</comment>
<dbReference type="Proteomes" id="UP000617628">
    <property type="component" value="Unassembled WGS sequence"/>
</dbReference>
<dbReference type="PANTHER" id="PTHR48086:SF3">
    <property type="entry name" value="SODIUM_PROLINE SYMPORTER"/>
    <property type="match status" value="1"/>
</dbReference>
<name>A0A934VMJ8_9BACT</name>
<dbReference type="InterPro" id="IPR001734">
    <property type="entry name" value="Na/solute_symporter"/>
</dbReference>
<feature type="transmembrane region" description="Helical" evidence="14">
    <location>
        <begin position="389"/>
        <end position="410"/>
    </location>
</feature>
<comment type="caution">
    <text evidence="15">The sequence shown here is derived from an EMBL/GenBank/DDBJ whole genome shotgun (WGS) entry which is preliminary data.</text>
</comment>
<feature type="transmembrane region" description="Helical" evidence="14">
    <location>
        <begin position="126"/>
        <end position="147"/>
    </location>
</feature>
<keyword evidence="11" id="KW-0739">Sodium transport</keyword>
<feature type="transmembrane region" description="Helical" evidence="14">
    <location>
        <begin position="15"/>
        <end position="37"/>
    </location>
</feature>
<keyword evidence="7 14" id="KW-1133">Transmembrane helix</keyword>
<evidence type="ECO:0000256" key="5">
    <source>
        <dbReference type="ARBA" id="ARBA00022692"/>
    </source>
</evidence>
<evidence type="ECO:0000256" key="3">
    <source>
        <dbReference type="ARBA" id="ARBA00022448"/>
    </source>
</evidence>
<feature type="transmembrane region" description="Helical" evidence="14">
    <location>
        <begin position="478"/>
        <end position="499"/>
    </location>
</feature>
<protein>
    <recommendedName>
        <fullName evidence="17">Na+/proline symporter</fullName>
    </recommendedName>
</protein>
<comment type="similarity">
    <text evidence="2 13">Belongs to the sodium:solute symporter (SSF) (TC 2.A.21) family.</text>
</comment>
<dbReference type="EMBL" id="JAENIL010000001">
    <property type="protein sequence ID" value="MBK1875257.1"/>
    <property type="molecule type" value="Genomic_DNA"/>
</dbReference>
<evidence type="ECO:0000256" key="1">
    <source>
        <dbReference type="ARBA" id="ARBA00004651"/>
    </source>
</evidence>
<evidence type="ECO:0000256" key="13">
    <source>
        <dbReference type="RuleBase" id="RU362091"/>
    </source>
</evidence>
<evidence type="ECO:0000256" key="11">
    <source>
        <dbReference type="ARBA" id="ARBA00023201"/>
    </source>
</evidence>
<keyword evidence="10 14" id="KW-0472">Membrane</keyword>
<feature type="transmembrane region" description="Helical" evidence="14">
    <location>
        <begin position="283"/>
        <end position="303"/>
    </location>
</feature>
<keyword evidence="6" id="KW-0769">Symport</keyword>
<feature type="transmembrane region" description="Helical" evidence="14">
    <location>
        <begin position="559"/>
        <end position="580"/>
    </location>
</feature>
<feature type="transmembrane region" description="Helical" evidence="14">
    <location>
        <begin position="153"/>
        <end position="176"/>
    </location>
</feature>
<evidence type="ECO:0000256" key="9">
    <source>
        <dbReference type="ARBA" id="ARBA00023065"/>
    </source>
</evidence>
<feature type="transmembrane region" description="Helical" evidence="14">
    <location>
        <begin position="247"/>
        <end position="271"/>
    </location>
</feature>
<evidence type="ECO:0000256" key="4">
    <source>
        <dbReference type="ARBA" id="ARBA00022475"/>
    </source>
</evidence>
<dbReference type="PANTHER" id="PTHR48086">
    <property type="entry name" value="SODIUM/PROLINE SYMPORTER-RELATED"/>
    <property type="match status" value="1"/>
</dbReference>